<keyword evidence="2" id="KW-1185">Reference proteome</keyword>
<protein>
    <recommendedName>
        <fullName evidence="3">DUF3987 domain-containing protein</fullName>
    </recommendedName>
</protein>
<dbReference type="Proteomes" id="UP000680116">
    <property type="component" value="Chromosome"/>
</dbReference>
<name>A0ABN7QT37_9GAMM</name>
<dbReference type="InterPro" id="IPR025048">
    <property type="entry name" value="DUF3987"/>
</dbReference>
<evidence type="ECO:0000313" key="1">
    <source>
        <dbReference type="EMBL" id="CAG4968498.1"/>
    </source>
</evidence>
<evidence type="ECO:0008006" key="3">
    <source>
        <dbReference type="Google" id="ProtNLM"/>
    </source>
</evidence>
<sequence>MFIGESGERRSAVDALISAPIYERDEHATKAHDEAVRAYRTRREIWSAAKRPILKRLKKTIADGLPIDQLEHELEEHNAKEPTRPRLRRMIRQDMTSTAVYEALAGDREGISFITDEGQMMFDSASMRNLGLYNKLWDGPRTLPLDRANDTNLSIHNPRVSINIMTHPVVVHRFIQKRGDVAHGSGTLARFLIAMPPSEKGNRMLRDLSPTLAGLEKFQERMRELLKEYDQISVSGKPALDPLKFDDNAISLWRRAADDVELELRPGGMCEEVGDVASKLMEMASRIAAIMHYFEGYDGDITEDTLRRGIDIAKWHLHEFHRVFVASISSPEELDADMLLRYLHKRYWRFGVHEVDSREVSHNCGLRPKIRLDSAVDVLCRRGDIYVVSDEKDKRKYKISHRHAFAQAS</sequence>
<dbReference type="EMBL" id="OU015430">
    <property type="protein sequence ID" value="CAG4968498.1"/>
    <property type="molecule type" value="Genomic_DNA"/>
</dbReference>
<proteinExistence type="predicted"/>
<evidence type="ECO:0000313" key="2">
    <source>
        <dbReference type="Proteomes" id="UP000680116"/>
    </source>
</evidence>
<accession>A0ABN7QT37</accession>
<reference evidence="1 2" key="1">
    <citation type="submission" date="2021-04" db="EMBL/GenBank/DDBJ databases">
        <authorList>
            <person name="Rodrigo-Torres L."/>
            <person name="Arahal R. D."/>
            <person name="Lucena T."/>
        </authorList>
    </citation>
    <scope>NUCLEOTIDE SEQUENCE [LARGE SCALE GENOMIC DNA]</scope>
    <source>
        <strain evidence="1 2">CECT 30171</strain>
    </source>
</reference>
<gene>
    <name evidence="1" type="ORF">LYB30171_00285</name>
</gene>
<organism evidence="1 2">
    <name type="scientific">Novilysobacter luteus</name>
    <dbReference type="NCBI Taxonomy" id="2822368"/>
    <lineage>
        <taxon>Bacteria</taxon>
        <taxon>Pseudomonadati</taxon>
        <taxon>Pseudomonadota</taxon>
        <taxon>Gammaproteobacteria</taxon>
        <taxon>Lysobacterales</taxon>
        <taxon>Lysobacteraceae</taxon>
        <taxon>Novilysobacter</taxon>
    </lineage>
</organism>
<dbReference type="Pfam" id="PF13148">
    <property type="entry name" value="DUF3987"/>
    <property type="match status" value="1"/>
</dbReference>